<evidence type="ECO:0000313" key="7">
    <source>
        <dbReference type="EMBL" id="RKP23481.1"/>
    </source>
</evidence>
<dbReference type="GO" id="GO:0051301">
    <property type="term" value="P:cell division"/>
    <property type="evidence" value="ECO:0007669"/>
    <property type="project" value="UniProtKB-KW"/>
</dbReference>
<dbReference type="GO" id="GO:0007062">
    <property type="term" value="P:sister chromatid cohesion"/>
    <property type="evidence" value="ECO:0007669"/>
    <property type="project" value="TreeGrafter"/>
</dbReference>
<dbReference type="SUPFAM" id="SSF52540">
    <property type="entry name" value="P-loop containing nucleoside triphosphate hydrolases"/>
    <property type="match status" value="1"/>
</dbReference>
<evidence type="ECO:0000256" key="3">
    <source>
        <dbReference type="ARBA" id="ARBA00022776"/>
    </source>
</evidence>
<evidence type="ECO:0000259" key="6">
    <source>
        <dbReference type="Pfam" id="PF02463"/>
    </source>
</evidence>
<keyword evidence="4" id="KW-0539">Nucleus</keyword>
<dbReference type="Proteomes" id="UP000278143">
    <property type="component" value="Unassembled WGS sequence"/>
</dbReference>
<evidence type="ECO:0000256" key="4">
    <source>
        <dbReference type="ARBA" id="ARBA00023242"/>
    </source>
</evidence>
<dbReference type="PANTHER" id="PTHR18937">
    <property type="entry name" value="STRUCTURAL MAINTENANCE OF CHROMOSOMES SMC FAMILY MEMBER"/>
    <property type="match status" value="1"/>
</dbReference>
<proteinExistence type="predicted"/>
<dbReference type="GO" id="GO:0003677">
    <property type="term" value="F:DNA binding"/>
    <property type="evidence" value="ECO:0007669"/>
    <property type="project" value="TreeGrafter"/>
</dbReference>
<organism evidence="7 8">
    <name type="scientific">Syncephalis pseudoplumigaleata</name>
    <dbReference type="NCBI Taxonomy" id="1712513"/>
    <lineage>
        <taxon>Eukaryota</taxon>
        <taxon>Fungi</taxon>
        <taxon>Fungi incertae sedis</taxon>
        <taxon>Zoopagomycota</taxon>
        <taxon>Zoopagomycotina</taxon>
        <taxon>Zoopagomycetes</taxon>
        <taxon>Zoopagales</taxon>
        <taxon>Piptocephalidaceae</taxon>
        <taxon>Syncephalis</taxon>
    </lineage>
</organism>
<name>A0A4P9YW47_9FUNG</name>
<reference evidence="8" key="1">
    <citation type="journal article" date="2018" name="Nat. Microbiol.">
        <title>Leveraging single-cell genomics to expand the fungal tree of life.</title>
        <authorList>
            <person name="Ahrendt S.R."/>
            <person name="Quandt C.A."/>
            <person name="Ciobanu D."/>
            <person name="Clum A."/>
            <person name="Salamov A."/>
            <person name="Andreopoulos B."/>
            <person name="Cheng J.F."/>
            <person name="Woyke T."/>
            <person name="Pelin A."/>
            <person name="Henrissat B."/>
            <person name="Reynolds N.K."/>
            <person name="Benny G.L."/>
            <person name="Smith M.E."/>
            <person name="James T.Y."/>
            <person name="Grigoriev I.V."/>
        </authorList>
    </citation>
    <scope>NUCLEOTIDE SEQUENCE [LARGE SCALE GENOMIC DNA]</scope>
    <source>
        <strain evidence="8">Benny S71-1</strain>
    </source>
</reference>
<protein>
    <submittedName>
        <fullName evidence="7">RecF/RecN/SMC N terminal domain-containing protein</fullName>
    </submittedName>
</protein>
<accession>A0A4P9YW47</accession>
<comment type="subcellular location">
    <subcellularLocation>
        <location evidence="1">Nucleus</location>
    </subcellularLocation>
</comment>
<keyword evidence="8" id="KW-1185">Reference proteome</keyword>
<keyword evidence="3" id="KW-0498">Mitosis</keyword>
<dbReference type="EMBL" id="KZ990936">
    <property type="protein sequence ID" value="RKP23481.1"/>
    <property type="molecule type" value="Genomic_DNA"/>
</dbReference>
<dbReference type="OrthoDB" id="5575062at2759"/>
<dbReference type="Pfam" id="PF02463">
    <property type="entry name" value="SMC_N"/>
    <property type="match status" value="1"/>
</dbReference>
<dbReference type="Gene3D" id="3.40.50.300">
    <property type="entry name" value="P-loop containing nucleotide triphosphate hydrolases"/>
    <property type="match status" value="1"/>
</dbReference>
<dbReference type="PANTHER" id="PTHR18937:SF12">
    <property type="entry name" value="STRUCTURAL MAINTENANCE OF CHROMOSOMES PROTEIN"/>
    <property type="match status" value="1"/>
</dbReference>
<evidence type="ECO:0000256" key="5">
    <source>
        <dbReference type="ARBA" id="ARBA00023306"/>
    </source>
</evidence>
<evidence type="ECO:0000313" key="8">
    <source>
        <dbReference type="Proteomes" id="UP000278143"/>
    </source>
</evidence>
<evidence type="ECO:0000256" key="1">
    <source>
        <dbReference type="ARBA" id="ARBA00004123"/>
    </source>
</evidence>
<sequence>EPYLEGVRYHAMPPMKRFRDMEQLSGGEKTVAAFALLLAIHRQVQRIGPLVYYRPAPFFVMDEVDAALDNANVARIASYINEQCAKEQAQFIVISLKNSLYECAQSLVGVYRDQTASSSRVLTLKVSIMMIVEEEEEEDMR</sequence>
<dbReference type="GO" id="GO:0005634">
    <property type="term" value="C:nucleus"/>
    <property type="evidence" value="ECO:0007669"/>
    <property type="project" value="UniProtKB-SubCell"/>
</dbReference>
<evidence type="ECO:0000256" key="2">
    <source>
        <dbReference type="ARBA" id="ARBA00022618"/>
    </source>
</evidence>
<dbReference type="InterPro" id="IPR027417">
    <property type="entry name" value="P-loop_NTPase"/>
</dbReference>
<keyword evidence="2" id="KW-0132">Cell division</keyword>
<feature type="non-terminal residue" evidence="7">
    <location>
        <position position="1"/>
    </location>
</feature>
<gene>
    <name evidence="7" type="ORF">SYNPS1DRAFT_18539</name>
</gene>
<dbReference type="AlphaFoldDB" id="A0A4P9YW47"/>
<dbReference type="GO" id="GO:0008278">
    <property type="term" value="C:cohesin complex"/>
    <property type="evidence" value="ECO:0007669"/>
    <property type="project" value="TreeGrafter"/>
</dbReference>
<keyword evidence="5" id="KW-0131">Cell cycle</keyword>
<dbReference type="InterPro" id="IPR003395">
    <property type="entry name" value="RecF/RecN/SMC_N"/>
</dbReference>
<feature type="domain" description="RecF/RecN/SMC N-terminal" evidence="6">
    <location>
        <begin position="21"/>
        <end position="115"/>
    </location>
</feature>